<feature type="transmembrane region" description="Helical" evidence="1">
    <location>
        <begin position="147"/>
        <end position="171"/>
    </location>
</feature>
<feature type="transmembrane region" description="Helical" evidence="1">
    <location>
        <begin position="84"/>
        <end position="107"/>
    </location>
</feature>
<keyword evidence="3" id="KW-1185">Reference proteome</keyword>
<proteinExistence type="predicted"/>
<evidence type="ECO:0000313" key="3">
    <source>
        <dbReference type="Proteomes" id="UP000294902"/>
    </source>
</evidence>
<dbReference type="Proteomes" id="UP000294902">
    <property type="component" value="Unassembled WGS sequence"/>
</dbReference>
<feature type="transmembrane region" description="Helical" evidence="1">
    <location>
        <begin position="262"/>
        <end position="281"/>
    </location>
</feature>
<feature type="transmembrane region" description="Helical" evidence="1">
    <location>
        <begin position="36"/>
        <end position="57"/>
    </location>
</feature>
<protein>
    <submittedName>
        <fullName evidence="2">Sporulation integral membrane protein YlbJ</fullName>
    </submittedName>
</protein>
<dbReference type="AlphaFoldDB" id="A0A4R3MP13"/>
<gene>
    <name evidence="2" type="ORF">EDC18_101257</name>
</gene>
<dbReference type="OrthoDB" id="1645614at2"/>
<reference evidence="2 3" key="1">
    <citation type="submission" date="2019-03" db="EMBL/GenBank/DDBJ databases">
        <title>Genomic Encyclopedia of Type Strains, Phase IV (KMG-IV): sequencing the most valuable type-strain genomes for metagenomic binning, comparative biology and taxonomic classification.</title>
        <authorList>
            <person name="Goeker M."/>
        </authorList>
    </citation>
    <scope>NUCLEOTIDE SEQUENCE [LARGE SCALE GENOMIC DNA]</scope>
    <source>
        <strain evidence="2 3">DSM 24629</strain>
    </source>
</reference>
<evidence type="ECO:0000256" key="1">
    <source>
        <dbReference type="SAM" id="Phobius"/>
    </source>
</evidence>
<accession>A0A4R3MP13</accession>
<organism evidence="2 3">
    <name type="scientific">Natranaerovirga pectinivora</name>
    <dbReference type="NCBI Taxonomy" id="682400"/>
    <lineage>
        <taxon>Bacteria</taxon>
        <taxon>Bacillati</taxon>
        <taxon>Bacillota</taxon>
        <taxon>Clostridia</taxon>
        <taxon>Lachnospirales</taxon>
        <taxon>Natranaerovirgaceae</taxon>
        <taxon>Natranaerovirga</taxon>
    </lineage>
</organism>
<dbReference type="RefSeq" id="WP_132249462.1">
    <property type="nucleotide sequence ID" value="NZ_SMAL01000001.1"/>
</dbReference>
<keyword evidence="1" id="KW-0812">Transmembrane</keyword>
<comment type="caution">
    <text evidence="2">The sequence shown here is derived from an EMBL/GenBank/DDBJ whole genome shotgun (WGS) entry which is preliminary data.</text>
</comment>
<evidence type="ECO:0000313" key="2">
    <source>
        <dbReference type="EMBL" id="TCT16961.1"/>
    </source>
</evidence>
<feature type="transmembrane region" description="Helical" evidence="1">
    <location>
        <begin position="205"/>
        <end position="226"/>
    </location>
</feature>
<dbReference type="EMBL" id="SMAL01000001">
    <property type="protein sequence ID" value="TCT16961.1"/>
    <property type="molecule type" value="Genomic_DNA"/>
</dbReference>
<feature type="transmembrane region" description="Helical" evidence="1">
    <location>
        <begin position="7"/>
        <end position="24"/>
    </location>
</feature>
<keyword evidence="1" id="KW-1133">Transmembrane helix</keyword>
<keyword evidence="1" id="KW-0472">Membrane</keyword>
<feature type="transmembrane region" description="Helical" evidence="1">
    <location>
        <begin position="119"/>
        <end position="141"/>
    </location>
</feature>
<name>A0A4R3MP13_9FIRM</name>
<feature type="transmembrane region" description="Helical" evidence="1">
    <location>
        <begin position="293"/>
        <end position="314"/>
    </location>
</feature>
<sequence length="315" mass="35022">MIKFKKRYLLYIGVILILISLIIAPKYTFEAATEGLLLWSNVIVPSLLPFIIVSNLIIQFNIVRYISIIFNPIMKYVYKLPGVAGYAWVLGMLSGYPMGAKIVADLLNKNLITQKQAQYLLTFSNNASPMFVLGFVSVGILDVGNLGIYLLIILYISSLLTGVIFSFVYRIDTKNINNTKKYTLVKSNETAFKIFDQCIIDGVDLIVRIGGYVIFFSIILSLVNLIPIDSLLIKNFLLGTVEISNGISLLSKIPNGIETKIVLVNTIIAFGGFSVHAQTASVIQNTNLSITKYVLAKCVNAFITFLLTLLFFIFI</sequence>